<dbReference type="GO" id="GO:0003688">
    <property type="term" value="F:DNA replication origin binding"/>
    <property type="evidence" value="ECO:0007669"/>
    <property type="project" value="TreeGrafter"/>
</dbReference>
<evidence type="ECO:0000259" key="2">
    <source>
        <dbReference type="Pfam" id="PF00308"/>
    </source>
</evidence>
<dbReference type="RefSeq" id="WP_011938329.1">
    <property type="nucleotide sequence ID" value="NC_009483.1"/>
</dbReference>
<keyword evidence="1" id="KW-0235">DNA replication</keyword>
<keyword evidence="5" id="KW-1185">Reference proteome</keyword>
<dbReference type="Proteomes" id="UP000006695">
    <property type="component" value="Chromosome"/>
</dbReference>
<evidence type="ECO:0000313" key="4">
    <source>
        <dbReference type="EMBL" id="ABQ25613.1"/>
    </source>
</evidence>
<dbReference type="PANTHER" id="PTHR30050:SF2">
    <property type="entry name" value="CHROMOSOMAL REPLICATION INITIATOR PROTEIN DNAA"/>
    <property type="match status" value="1"/>
</dbReference>
<comment type="similarity">
    <text evidence="1">Belongs to the DnaA family.</text>
</comment>
<dbReference type="InterPro" id="IPR055199">
    <property type="entry name" value="Hda_lid"/>
</dbReference>
<dbReference type="InterPro" id="IPR027417">
    <property type="entry name" value="P-loop_NTPase"/>
</dbReference>
<dbReference type="InterPro" id="IPR013317">
    <property type="entry name" value="DnaA_dom"/>
</dbReference>
<dbReference type="Gene3D" id="3.40.50.300">
    <property type="entry name" value="P-loop containing nucleotide triphosphate hydrolases"/>
    <property type="match status" value="1"/>
</dbReference>
<dbReference type="Gene3D" id="1.10.8.60">
    <property type="match status" value="1"/>
</dbReference>
<dbReference type="EMBL" id="CP000698">
    <property type="protein sequence ID" value="ABQ25613.1"/>
    <property type="molecule type" value="Genomic_DNA"/>
</dbReference>
<gene>
    <name evidence="4" type="ordered locus">Gura_1412</name>
</gene>
<dbReference type="GO" id="GO:0006270">
    <property type="term" value="P:DNA replication initiation"/>
    <property type="evidence" value="ECO:0007669"/>
    <property type="project" value="TreeGrafter"/>
</dbReference>
<accession>A5G9Y1</accession>
<evidence type="ECO:0000256" key="1">
    <source>
        <dbReference type="RuleBase" id="RU004227"/>
    </source>
</evidence>
<sequence>MQLIFDFPVNPKFGFDNFVVCAGNKTAYHFARQLAEGDGTENLLYLYGSTGSGKTHLLTAMANSICREAGLDAIPSISFKNIDELYRGNYPAEEPSKLAERFNNAPALLVDDIHLIPDNDNIRVELWQLFNDFYTAGKKIAITGLNPPKELPHLDGHLTSRLLWGLVTKLDISGDDSLRMILQKLAEDRQVALPEDVIAHLLVHIRRDIPSLLNALEQIRRHAIATKRKISLRQAKEALQR</sequence>
<evidence type="ECO:0000313" key="5">
    <source>
        <dbReference type="Proteomes" id="UP000006695"/>
    </source>
</evidence>
<dbReference type="SUPFAM" id="SSF52540">
    <property type="entry name" value="P-loop containing nucleoside triphosphate hydrolases"/>
    <property type="match status" value="1"/>
</dbReference>
<proteinExistence type="inferred from homology"/>
<feature type="domain" description="Chromosomal replication initiator protein DnaA ATPAse" evidence="2">
    <location>
        <begin position="10"/>
        <end position="168"/>
    </location>
</feature>
<dbReference type="GO" id="GO:0005886">
    <property type="term" value="C:plasma membrane"/>
    <property type="evidence" value="ECO:0007669"/>
    <property type="project" value="TreeGrafter"/>
</dbReference>
<dbReference type="HOGENOM" id="CLU_072265_1_0_7"/>
<dbReference type="CDD" id="cd00009">
    <property type="entry name" value="AAA"/>
    <property type="match status" value="1"/>
</dbReference>
<evidence type="ECO:0000259" key="3">
    <source>
        <dbReference type="Pfam" id="PF22688"/>
    </source>
</evidence>
<dbReference type="STRING" id="351605.Gura_1412"/>
<dbReference type="Pfam" id="PF00308">
    <property type="entry name" value="Bac_DnaA"/>
    <property type="match status" value="1"/>
</dbReference>
<protein>
    <submittedName>
        <fullName evidence="4">Regulatory inactivation of DnaA Hda protein</fullName>
    </submittedName>
</protein>
<name>A5G9Y1_GEOUR</name>
<dbReference type="OrthoDB" id="9807019at2"/>
<feature type="domain" description="Hda lid" evidence="3">
    <location>
        <begin position="175"/>
        <end position="232"/>
    </location>
</feature>
<dbReference type="PANTHER" id="PTHR30050">
    <property type="entry name" value="CHROMOSOMAL REPLICATION INITIATOR PROTEIN DNAA"/>
    <property type="match status" value="1"/>
</dbReference>
<dbReference type="Pfam" id="PF22688">
    <property type="entry name" value="Hda_lid"/>
    <property type="match status" value="1"/>
</dbReference>
<dbReference type="KEGG" id="gur:Gura_1412"/>
<dbReference type="InterPro" id="IPR020591">
    <property type="entry name" value="Chromosome_initiator_DnaA-like"/>
</dbReference>
<reference evidence="4 5" key="1">
    <citation type="submission" date="2007-05" db="EMBL/GenBank/DDBJ databases">
        <title>Complete sequence of Geobacter uraniireducens Rf4.</title>
        <authorList>
            <consortium name="US DOE Joint Genome Institute"/>
            <person name="Copeland A."/>
            <person name="Lucas S."/>
            <person name="Lapidus A."/>
            <person name="Barry K."/>
            <person name="Detter J.C."/>
            <person name="Glavina del Rio T."/>
            <person name="Hammon N."/>
            <person name="Israni S."/>
            <person name="Dalin E."/>
            <person name="Tice H."/>
            <person name="Pitluck S."/>
            <person name="Chertkov O."/>
            <person name="Brettin T."/>
            <person name="Bruce D."/>
            <person name="Han C."/>
            <person name="Schmutz J."/>
            <person name="Larimer F."/>
            <person name="Land M."/>
            <person name="Hauser L."/>
            <person name="Kyrpides N."/>
            <person name="Mikhailova N."/>
            <person name="Shelobolina E."/>
            <person name="Aklujkar M."/>
            <person name="Lovley D."/>
            <person name="Richardson P."/>
        </authorList>
    </citation>
    <scope>NUCLEOTIDE SEQUENCE [LARGE SCALE GENOMIC DNA]</scope>
    <source>
        <strain evidence="5">ATCC BAA-1134 / JCM 13001 / Rf4</strain>
    </source>
</reference>
<dbReference type="PRINTS" id="PR00051">
    <property type="entry name" value="DNAA"/>
</dbReference>
<organism evidence="4 5">
    <name type="scientific">Geotalea uraniireducens (strain Rf4)</name>
    <name type="common">Geobacter uraniireducens</name>
    <dbReference type="NCBI Taxonomy" id="351605"/>
    <lineage>
        <taxon>Bacteria</taxon>
        <taxon>Pseudomonadati</taxon>
        <taxon>Thermodesulfobacteriota</taxon>
        <taxon>Desulfuromonadia</taxon>
        <taxon>Geobacterales</taxon>
        <taxon>Geobacteraceae</taxon>
        <taxon>Geotalea</taxon>
    </lineage>
</organism>
<dbReference type="AlphaFoldDB" id="A5G9Y1"/>